<reference evidence="3 4" key="1">
    <citation type="journal article" date="2025" name="Microbiol. Resour. Announc.">
        <title>Draft genome sequences for Neonectria magnoliae and Neonectria punicea, canker pathogens of Liriodendron tulipifera and Acer saccharum in West Virginia.</title>
        <authorList>
            <person name="Petronek H.M."/>
            <person name="Kasson M.T."/>
            <person name="Metheny A.M."/>
            <person name="Stauder C.M."/>
            <person name="Lovett B."/>
            <person name="Lynch S.C."/>
            <person name="Garnas J.R."/>
            <person name="Kasson L.R."/>
            <person name="Stajich J.E."/>
        </authorList>
    </citation>
    <scope>NUCLEOTIDE SEQUENCE [LARGE SCALE GENOMIC DNA]</scope>
    <source>
        <strain evidence="3 4">NRRL 64651</strain>
    </source>
</reference>
<organism evidence="3 4">
    <name type="scientific">Neonectria magnoliae</name>
    <dbReference type="NCBI Taxonomy" id="2732573"/>
    <lineage>
        <taxon>Eukaryota</taxon>
        <taxon>Fungi</taxon>
        <taxon>Dikarya</taxon>
        <taxon>Ascomycota</taxon>
        <taxon>Pezizomycotina</taxon>
        <taxon>Sordariomycetes</taxon>
        <taxon>Hypocreomycetidae</taxon>
        <taxon>Hypocreales</taxon>
        <taxon>Nectriaceae</taxon>
        <taxon>Neonectria</taxon>
    </lineage>
</organism>
<keyword evidence="4" id="KW-1185">Reference proteome</keyword>
<feature type="compositionally biased region" description="Basic and acidic residues" evidence="1">
    <location>
        <begin position="28"/>
        <end position="41"/>
    </location>
</feature>
<evidence type="ECO:0000256" key="1">
    <source>
        <dbReference type="SAM" id="MobiDB-lite"/>
    </source>
</evidence>
<feature type="region of interest" description="Disordered" evidence="1">
    <location>
        <begin position="1"/>
        <end position="58"/>
    </location>
</feature>
<dbReference type="EMBL" id="JAZAVK010000002">
    <property type="protein sequence ID" value="KAK7432939.1"/>
    <property type="molecule type" value="Genomic_DNA"/>
</dbReference>
<dbReference type="Proteomes" id="UP001498421">
    <property type="component" value="Unassembled WGS sequence"/>
</dbReference>
<gene>
    <name evidence="3" type="ORF">QQZ08_000410</name>
</gene>
<name>A0ABR1IH92_9HYPO</name>
<evidence type="ECO:0000313" key="4">
    <source>
        <dbReference type="Proteomes" id="UP001498421"/>
    </source>
</evidence>
<protein>
    <recommendedName>
        <fullName evidence="2">NWD NACHT-NTPase N-terminal domain-containing protein</fullName>
    </recommendedName>
</protein>
<comment type="caution">
    <text evidence="3">The sequence shown here is derived from an EMBL/GenBank/DDBJ whole genome shotgun (WGS) entry which is preliminary data.</text>
</comment>
<dbReference type="Pfam" id="PF17100">
    <property type="entry name" value="NACHT_N"/>
    <property type="match status" value="1"/>
</dbReference>
<proteinExistence type="predicted"/>
<feature type="domain" description="NWD NACHT-NTPase N-terminal" evidence="2">
    <location>
        <begin position="58"/>
        <end position="147"/>
    </location>
</feature>
<dbReference type="InterPro" id="IPR031359">
    <property type="entry name" value="NACHT_N"/>
</dbReference>
<accession>A0ABR1IH92</accession>
<feature type="compositionally biased region" description="Basic residues" evidence="1">
    <location>
        <begin position="1"/>
        <end position="15"/>
    </location>
</feature>
<sequence>MKKLLSRCIHRKTRSQTRAAPASQKQSRQNDKPPVELDTGHDLPATDTSEPPDRMGHESLWDEAYDALKCESSEMVDRSQELSASITPIRTDSIENMISGDPHLRQKQFTTISKEGLMRMDAKKLEYTIAGHRFVLHDQITHAANLVM</sequence>
<evidence type="ECO:0000313" key="3">
    <source>
        <dbReference type="EMBL" id="KAK7432939.1"/>
    </source>
</evidence>
<evidence type="ECO:0000259" key="2">
    <source>
        <dbReference type="Pfam" id="PF17100"/>
    </source>
</evidence>